<dbReference type="InterPro" id="IPR025159">
    <property type="entry name" value="AbiEi_N"/>
</dbReference>
<dbReference type="EMBL" id="VDFQ02000004">
    <property type="protein sequence ID" value="KAA1422187.1"/>
    <property type="molecule type" value="Genomic_DNA"/>
</dbReference>
<evidence type="ECO:0000313" key="2">
    <source>
        <dbReference type="EMBL" id="KAA1422187.1"/>
    </source>
</evidence>
<dbReference type="AlphaFoldDB" id="A0A5Q6RVY0"/>
<feature type="domain" description="AbiEi antitoxin N-terminal" evidence="1">
    <location>
        <begin position="3"/>
        <end position="47"/>
    </location>
</feature>
<dbReference type="OrthoDB" id="5146042at2"/>
<accession>A0A5Q6RVY0</accession>
<protein>
    <submittedName>
        <fullName evidence="2">Type IV toxin-antitoxin system AbiEi family antitoxin domain-containing protein</fullName>
    </submittedName>
</protein>
<evidence type="ECO:0000259" key="1">
    <source>
        <dbReference type="Pfam" id="PF13338"/>
    </source>
</evidence>
<organism evidence="2 3">
    <name type="scientific">Mumia zhuanghuii</name>
    <dbReference type="NCBI Taxonomy" id="2585211"/>
    <lineage>
        <taxon>Bacteria</taxon>
        <taxon>Bacillati</taxon>
        <taxon>Actinomycetota</taxon>
        <taxon>Actinomycetes</taxon>
        <taxon>Propionibacteriales</taxon>
        <taxon>Nocardioidaceae</taxon>
        <taxon>Mumia</taxon>
    </lineage>
</organism>
<gene>
    <name evidence="2" type="ORF">FE697_013490</name>
</gene>
<proteinExistence type="predicted"/>
<evidence type="ECO:0000313" key="3">
    <source>
        <dbReference type="Proteomes" id="UP000307768"/>
    </source>
</evidence>
<dbReference type="Proteomes" id="UP000307768">
    <property type="component" value="Unassembled WGS sequence"/>
</dbReference>
<name>A0A5Q6RVY0_9ACTN</name>
<comment type="caution">
    <text evidence="2">The sequence shown here is derived from an EMBL/GenBank/DDBJ whole genome shotgun (WGS) entry which is preliminary data.</text>
</comment>
<reference evidence="2 3" key="1">
    <citation type="submission" date="2019-09" db="EMBL/GenBank/DDBJ databases">
        <title>Mumia zhuanghuii sp. nov. isolated from the intestinal contents of plateau pika (Ochotona curzoniae) in the Qinghai-Tibet plateau of China.</title>
        <authorList>
            <person name="Tian Z."/>
        </authorList>
    </citation>
    <scope>NUCLEOTIDE SEQUENCE [LARGE SCALE GENOMIC DNA]</scope>
    <source>
        <strain evidence="3">350</strain>
    </source>
</reference>
<dbReference type="Pfam" id="PF13338">
    <property type="entry name" value="AbiEi_4"/>
    <property type="match status" value="1"/>
</dbReference>
<sequence>MDDVAELLATQSGVVARRQILALGLGPNDVRRMLRRDELVSLHPGVLVNHTGDPTWIQRAWGAVLYAWPAALAGESALRAARRHGLDSTREEVVTVAVDRGRNLKAAPDTIDVVRRARLHGLVLWNTSPPRLRYEEAVLDLALDASDEVDAVAVLAGACGSRRTTALRLVSTIAARSRVARRRWLIAVLRDIAEGTHSVLEHGYLDRVVRPHCLPRGRRQLVTKVGGRTAYRDVEHGLVVVELDGRIYHESSGQRDDDLERDLDVLVEGRPTARLGWGQVYRRPCATALKLAMLLRRHGWGGSPVPCSAPDCAVRSMSVTC</sequence>
<dbReference type="RefSeq" id="WP_149770144.1">
    <property type="nucleotide sequence ID" value="NZ_VDFQ02000004.1"/>
</dbReference>